<reference evidence="10 11" key="1">
    <citation type="submission" date="2019-03" db="EMBL/GenBank/DDBJ databases">
        <title>Single cell metagenomics reveals metabolic interactions within the superorganism composed of flagellate Streblomastix strix and complex community of Bacteroidetes bacteria on its surface.</title>
        <authorList>
            <person name="Treitli S.C."/>
            <person name="Kolisko M."/>
            <person name="Husnik F."/>
            <person name="Keeling P."/>
            <person name="Hampl V."/>
        </authorList>
    </citation>
    <scope>NUCLEOTIDE SEQUENCE [LARGE SCALE GENOMIC DNA]</scope>
    <source>
        <strain evidence="10">ST1C</strain>
    </source>
</reference>
<evidence type="ECO:0000313" key="10">
    <source>
        <dbReference type="EMBL" id="KAA6367842.1"/>
    </source>
</evidence>
<dbReference type="SMART" id="SM00220">
    <property type="entry name" value="S_TKc"/>
    <property type="match status" value="1"/>
</dbReference>
<dbReference type="PROSITE" id="PS00107">
    <property type="entry name" value="PROTEIN_KINASE_ATP"/>
    <property type="match status" value="1"/>
</dbReference>
<evidence type="ECO:0000256" key="6">
    <source>
        <dbReference type="PROSITE-ProRule" id="PRU10141"/>
    </source>
</evidence>
<dbReference type="PIRSF" id="PIRSF000654">
    <property type="entry name" value="Integrin-linked_kinase"/>
    <property type="match status" value="1"/>
</dbReference>
<keyword evidence="5 6" id="KW-0067">ATP-binding</keyword>
<evidence type="ECO:0000256" key="1">
    <source>
        <dbReference type="ARBA" id="ARBA00022527"/>
    </source>
</evidence>
<sequence length="360" mass="41353">IQQIQKYEEEQGDKKGKLPVQQFKSKQATNPDQKITIAQNAPKIHTQKQQQDFTTTWKKSDFQKLQKLGKGKFGEVHLYKEIATQKLVAIKKMDYDTEQEKELVNKEIAMMRNVCNILRQNSTISFLPVVEPLGFFLNDNKDKAFLVLEYCSNGDLRKYIESMKKSRMEITPQLAYEIIAQIAFSMNQLHANGIIHSDLKPENVLLTEDFKVKLADFGLARQLQLGKDYTTNHGGTFLFQAPEVLSNKNKDSSDKDQIEDKRLALKLIQTTAVDIWAIGVMLFELLAQRHPFFDSQTEADVSAEEFIHRVISLPPAELPDHYPINLRNLIRRMLIKDPAQRIQADQILELPEVAAQLSQK</sequence>
<dbReference type="PROSITE" id="PS50011">
    <property type="entry name" value="PROTEIN_KINASE_DOM"/>
    <property type="match status" value="1"/>
</dbReference>
<dbReference type="InterPro" id="IPR011009">
    <property type="entry name" value="Kinase-like_dom_sf"/>
</dbReference>
<dbReference type="GO" id="GO:0005634">
    <property type="term" value="C:nucleus"/>
    <property type="evidence" value="ECO:0007669"/>
    <property type="project" value="TreeGrafter"/>
</dbReference>
<dbReference type="InterPro" id="IPR017441">
    <property type="entry name" value="Protein_kinase_ATP_BS"/>
</dbReference>
<dbReference type="InterPro" id="IPR000719">
    <property type="entry name" value="Prot_kinase_dom"/>
</dbReference>
<dbReference type="OrthoDB" id="4062651at2759"/>
<dbReference type="GO" id="GO:0005524">
    <property type="term" value="F:ATP binding"/>
    <property type="evidence" value="ECO:0007669"/>
    <property type="project" value="UniProtKB-UniRule"/>
</dbReference>
<feature type="compositionally biased region" description="Basic and acidic residues" evidence="8">
    <location>
        <begin position="1"/>
        <end position="16"/>
    </location>
</feature>
<evidence type="ECO:0000256" key="2">
    <source>
        <dbReference type="ARBA" id="ARBA00022679"/>
    </source>
</evidence>
<feature type="domain" description="Protein kinase" evidence="9">
    <location>
        <begin position="62"/>
        <end position="353"/>
    </location>
</feature>
<evidence type="ECO:0000256" key="5">
    <source>
        <dbReference type="ARBA" id="ARBA00022840"/>
    </source>
</evidence>
<accession>A0A5J4UD92</accession>
<dbReference type="GO" id="GO:0004674">
    <property type="term" value="F:protein serine/threonine kinase activity"/>
    <property type="evidence" value="ECO:0007669"/>
    <property type="project" value="UniProtKB-KW"/>
</dbReference>
<feature type="region of interest" description="Disordered" evidence="8">
    <location>
        <begin position="1"/>
        <end position="45"/>
    </location>
</feature>
<comment type="caution">
    <text evidence="10">The sequence shown here is derived from an EMBL/GenBank/DDBJ whole genome shotgun (WGS) entry which is preliminary data.</text>
</comment>
<comment type="similarity">
    <text evidence="7">Belongs to the protein kinase superfamily.</text>
</comment>
<dbReference type="SUPFAM" id="SSF56112">
    <property type="entry name" value="Protein kinase-like (PK-like)"/>
    <property type="match status" value="1"/>
</dbReference>
<dbReference type="Gene3D" id="1.10.510.10">
    <property type="entry name" value="Transferase(Phosphotransferase) domain 1"/>
    <property type="match status" value="1"/>
</dbReference>
<keyword evidence="4 10" id="KW-0418">Kinase</keyword>
<gene>
    <name evidence="10" type="ORF">EZS28_036631</name>
</gene>
<keyword evidence="2" id="KW-0808">Transferase</keyword>
<protein>
    <submittedName>
        <fullName evidence="10">Putative AGC family protein kinase</fullName>
    </submittedName>
</protein>
<keyword evidence="1 7" id="KW-0723">Serine/threonine-protein kinase</keyword>
<evidence type="ECO:0000256" key="4">
    <source>
        <dbReference type="ARBA" id="ARBA00022777"/>
    </source>
</evidence>
<proteinExistence type="inferred from homology"/>
<name>A0A5J4UD92_9EUKA</name>
<dbReference type="Pfam" id="PF00069">
    <property type="entry name" value="Pkinase"/>
    <property type="match status" value="1"/>
</dbReference>
<evidence type="ECO:0000259" key="9">
    <source>
        <dbReference type="PROSITE" id="PS50011"/>
    </source>
</evidence>
<dbReference type="PROSITE" id="PS00108">
    <property type="entry name" value="PROTEIN_KINASE_ST"/>
    <property type="match status" value="1"/>
</dbReference>
<evidence type="ECO:0000256" key="7">
    <source>
        <dbReference type="RuleBase" id="RU000304"/>
    </source>
</evidence>
<dbReference type="InterPro" id="IPR008271">
    <property type="entry name" value="Ser/Thr_kinase_AS"/>
</dbReference>
<evidence type="ECO:0000313" key="11">
    <source>
        <dbReference type="Proteomes" id="UP000324800"/>
    </source>
</evidence>
<evidence type="ECO:0000256" key="3">
    <source>
        <dbReference type="ARBA" id="ARBA00022741"/>
    </source>
</evidence>
<dbReference type="PANTHER" id="PTHR24345:SF0">
    <property type="entry name" value="CELL CYCLE SERINE_THREONINE-PROTEIN KINASE CDC5_MSD2"/>
    <property type="match status" value="1"/>
</dbReference>
<feature type="non-terminal residue" evidence="10">
    <location>
        <position position="1"/>
    </location>
</feature>
<organism evidence="10 11">
    <name type="scientific">Streblomastix strix</name>
    <dbReference type="NCBI Taxonomy" id="222440"/>
    <lineage>
        <taxon>Eukaryota</taxon>
        <taxon>Metamonada</taxon>
        <taxon>Preaxostyla</taxon>
        <taxon>Oxymonadida</taxon>
        <taxon>Streblomastigidae</taxon>
        <taxon>Streblomastix</taxon>
    </lineage>
</organism>
<evidence type="ECO:0000256" key="8">
    <source>
        <dbReference type="SAM" id="MobiDB-lite"/>
    </source>
</evidence>
<dbReference type="EMBL" id="SNRW01017919">
    <property type="protein sequence ID" value="KAA6367842.1"/>
    <property type="molecule type" value="Genomic_DNA"/>
</dbReference>
<feature type="binding site" evidence="6">
    <location>
        <position position="92"/>
    </location>
    <ligand>
        <name>ATP</name>
        <dbReference type="ChEBI" id="CHEBI:30616"/>
    </ligand>
</feature>
<dbReference type="PANTHER" id="PTHR24345">
    <property type="entry name" value="SERINE/THREONINE-PROTEIN KINASE PLK"/>
    <property type="match status" value="1"/>
</dbReference>
<dbReference type="Proteomes" id="UP000324800">
    <property type="component" value="Unassembled WGS sequence"/>
</dbReference>
<dbReference type="AlphaFoldDB" id="A0A5J4UD92"/>
<feature type="compositionally biased region" description="Polar residues" evidence="8">
    <location>
        <begin position="22"/>
        <end position="39"/>
    </location>
</feature>
<keyword evidence="3 6" id="KW-0547">Nucleotide-binding</keyword>